<protein>
    <recommendedName>
        <fullName evidence="4">Tetratricopeptide repeat-containing protein</fullName>
    </recommendedName>
</protein>
<reference evidence="3" key="1">
    <citation type="submission" date="2016-10" db="EMBL/GenBank/DDBJ databases">
        <authorList>
            <person name="Varghese N."/>
            <person name="Submissions S."/>
        </authorList>
    </citation>
    <scope>NUCLEOTIDE SEQUENCE [LARGE SCALE GENOMIC DNA]</scope>
    <source>
        <strain evidence="3">DSM 44232</strain>
    </source>
</reference>
<sequence length="375" mass="40058">MIVTVVRWIVTALVVAGTIAWTLPEFYLGLAGALVGLLVELTAVQAGLALGAVLFGLRITHVIIGLGAELKSWTWTHQRVVLRTIPVLATVGITGLKPGVRTRTVLNGVFAIVFCAAVAALMWLAAGSAFGKGMALAATACFLLQLMPVEKPGHTSLGWYVFSLPRMTGRPLGELEARPRVLAGMDAYHRGDLDEAERIYAELVKDHPELLTVVGLKVVTACARERYLEALQTVVGLTSREDLSTRDLAFVMATTAGVAVLAVESGQFPPEVGMETARSMFDNAYQAGYPKYRANGTLAIMALVEGDTQTARQLAGYSAESSENAVGRADDLITIARAWMADGDNAKARELVAEAHELAGWSPRVAATRARLEIS</sequence>
<gene>
    <name evidence="2" type="ORF">SAMN04488564_103779</name>
</gene>
<keyword evidence="3" id="KW-1185">Reference proteome</keyword>
<organism evidence="2 3">
    <name type="scientific">Lentzea waywayandensis</name>
    <dbReference type="NCBI Taxonomy" id="84724"/>
    <lineage>
        <taxon>Bacteria</taxon>
        <taxon>Bacillati</taxon>
        <taxon>Actinomycetota</taxon>
        <taxon>Actinomycetes</taxon>
        <taxon>Pseudonocardiales</taxon>
        <taxon>Pseudonocardiaceae</taxon>
        <taxon>Lentzea</taxon>
    </lineage>
</organism>
<evidence type="ECO:0000256" key="1">
    <source>
        <dbReference type="SAM" id="Phobius"/>
    </source>
</evidence>
<name>A0A1I6E432_9PSEU</name>
<dbReference type="Proteomes" id="UP000198583">
    <property type="component" value="Unassembled WGS sequence"/>
</dbReference>
<evidence type="ECO:0000313" key="2">
    <source>
        <dbReference type="EMBL" id="SFR12302.1"/>
    </source>
</evidence>
<feature type="transmembrane region" description="Helical" evidence="1">
    <location>
        <begin position="105"/>
        <end position="126"/>
    </location>
</feature>
<dbReference type="AlphaFoldDB" id="A0A1I6E432"/>
<proteinExistence type="predicted"/>
<keyword evidence="1" id="KW-0812">Transmembrane</keyword>
<feature type="transmembrane region" description="Helical" evidence="1">
    <location>
        <begin position="43"/>
        <end position="68"/>
    </location>
</feature>
<accession>A0A1I6E432</accession>
<keyword evidence="1" id="KW-1133">Transmembrane helix</keyword>
<dbReference type="Gene3D" id="1.25.40.10">
    <property type="entry name" value="Tetratricopeptide repeat domain"/>
    <property type="match status" value="1"/>
</dbReference>
<evidence type="ECO:0000313" key="3">
    <source>
        <dbReference type="Proteomes" id="UP000198583"/>
    </source>
</evidence>
<dbReference type="EMBL" id="FOYL01000003">
    <property type="protein sequence ID" value="SFR12302.1"/>
    <property type="molecule type" value="Genomic_DNA"/>
</dbReference>
<dbReference type="STRING" id="84724.SAMN04488564_103779"/>
<keyword evidence="1" id="KW-0472">Membrane</keyword>
<feature type="transmembrane region" description="Helical" evidence="1">
    <location>
        <begin position="5"/>
        <end position="23"/>
    </location>
</feature>
<dbReference type="InterPro" id="IPR011990">
    <property type="entry name" value="TPR-like_helical_dom_sf"/>
</dbReference>
<evidence type="ECO:0008006" key="4">
    <source>
        <dbReference type="Google" id="ProtNLM"/>
    </source>
</evidence>